<dbReference type="OrthoDB" id="117967at2157"/>
<feature type="domain" description="HNH nuclease" evidence="1">
    <location>
        <begin position="275"/>
        <end position="314"/>
    </location>
</feature>
<dbReference type="InterPro" id="IPR003615">
    <property type="entry name" value="HNH_nuc"/>
</dbReference>
<dbReference type="CDD" id="cd00085">
    <property type="entry name" value="HNHc"/>
    <property type="match status" value="1"/>
</dbReference>
<comment type="caution">
    <text evidence="2">The sequence shown here is derived from an EMBL/GenBank/DDBJ whole genome shotgun (WGS) entry which is preliminary data.</text>
</comment>
<reference evidence="2" key="1">
    <citation type="submission" date="2014-12" db="EMBL/GenBank/DDBJ databases">
        <authorList>
            <person name="Huang H.-H."/>
            <person name="Chen S.-C."/>
            <person name="Lai M.-C."/>
        </authorList>
    </citation>
    <scope>NUCLEOTIDE SEQUENCE</scope>
    <source>
        <strain evidence="2">K1F9705b</strain>
    </source>
</reference>
<accession>A0A8J7W969</accession>
<dbReference type="Gene3D" id="1.10.30.50">
    <property type="match status" value="1"/>
</dbReference>
<organism evidence="2 3">
    <name type="scientific">Methanocalculus chunghsingensis</name>
    <dbReference type="NCBI Taxonomy" id="156457"/>
    <lineage>
        <taxon>Archaea</taxon>
        <taxon>Methanobacteriati</taxon>
        <taxon>Methanobacteriota</taxon>
        <taxon>Stenosarchaea group</taxon>
        <taxon>Methanomicrobia</taxon>
        <taxon>Methanomicrobiales</taxon>
        <taxon>Methanocalculaceae</taxon>
        <taxon>Methanocalculus</taxon>
    </lineage>
</organism>
<dbReference type="Pfam" id="PF13395">
    <property type="entry name" value="HNH_4"/>
    <property type="match status" value="1"/>
</dbReference>
<evidence type="ECO:0000259" key="1">
    <source>
        <dbReference type="Pfam" id="PF13395"/>
    </source>
</evidence>
<name>A0A8J7W969_9EURY</name>
<sequence length="385" mass="44177">MDLSAYQKINTIIERDSADATYKYALLRGVIEICQQYGHTRQDDPSTARVWFPLGLLVERWILYYYPIFSAPAFIPQKNGERPDTEPGNKVAFRKYFTPVIDFYQDQGGFSVFYNDYARGLMPEEIQPAFRTLVKEIRNTITSMPMKHLGFSQSKEHYSVFQYTKPLPRLPSHSRIDRGYLIEHGGSFSISRDLCTIFEYFGSFISGEECILKKWAAFTASADKTKTITEEAVLSLLGTTPTTERALADARAIYSSVIDRDGSISCAWSGKPLREPGAMDVDHLLPFAIWKNNDLWNLLPATGSVNNQKRDRIPEPPFLASRKEPIIGYWDLLHDHWPHRFEREISVSLLGMNSLGGDWQEHAFDQLSEKCTYLIEIRGYEPWSI</sequence>
<evidence type="ECO:0000313" key="3">
    <source>
        <dbReference type="Proteomes" id="UP000730161"/>
    </source>
</evidence>
<keyword evidence="3" id="KW-1185">Reference proteome</keyword>
<dbReference type="Proteomes" id="UP000730161">
    <property type="component" value="Unassembled WGS sequence"/>
</dbReference>
<dbReference type="EMBL" id="JWHL01000020">
    <property type="protein sequence ID" value="MBR1369818.1"/>
    <property type="molecule type" value="Genomic_DNA"/>
</dbReference>
<gene>
    <name evidence="2" type="ORF">RJ53_10155</name>
</gene>
<evidence type="ECO:0000313" key="2">
    <source>
        <dbReference type="EMBL" id="MBR1369818.1"/>
    </source>
</evidence>
<protein>
    <recommendedName>
        <fullName evidence="1">HNH nuclease domain-containing protein</fullName>
    </recommendedName>
</protein>
<proteinExistence type="predicted"/>
<dbReference type="AlphaFoldDB" id="A0A8J7W969"/>
<dbReference type="RefSeq" id="WP_211531562.1">
    <property type="nucleotide sequence ID" value="NZ_JWHL01000020.1"/>
</dbReference>